<evidence type="ECO:0000313" key="4">
    <source>
        <dbReference type="Proteomes" id="UP000235220"/>
    </source>
</evidence>
<dbReference type="Gene3D" id="3.30.2020.30">
    <property type="match status" value="1"/>
</dbReference>
<dbReference type="GeneID" id="109012788"/>
<accession>A0A2I4H1X3</accession>
<dbReference type="OrthoDB" id="19707at2759"/>
<evidence type="ECO:0000259" key="3">
    <source>
        <dbReference type="Pfam" id="PF06155"/>
    </source>
</evidence>
<dbReference type="Proteomes" id="UP000235220">
    <property type="component" value="Chromosome 14"/>
</dbReference>
<dbReference type="Pfam" id="PF06155">
    <property type="entry name" value="GBBH-like_N"/>
    <property type="match status" value="1"/>
</dbReference>
<keyword evidence="2" id="KW-0408">Iron</keyword>
<evidence type="ECO:0000313" key="5">
    <source>
        <dbReference type="RefSeq" id="XP_018850142.1"/>
    </source>
</evidence>
<keyword evidence="1" id="KW-0479">Metal-binding</keyword>
<reference evidence="5 6" key="1">
    <citation type="submission" date="2025-04" db="UniProtKB">
        <authorList>
            <consortium name="RefSeq"/>
        </authorList>
    </citation>
    <scope>IDENTIFICATION</scope>
    <source>
        <tissue evidence="5 6">Leaves</tissue>
    </source>
</reference>
<gene>
    <name evidence="5 6" type="primary">LOC109012788</name>
</gene>
<dbReference type="RefSeq" id="XP_018850145.1">
    <property type="nucleotide sequence ID" value="XM_018994600.2"/>
</dbReference>
<dbReference type="InterPro" id="IPR038492">
    <property type="entry name" value="GBBH-like_N_sf"/>
</dbReference>
<name>A0A2I4H1X3_JUGRE</name>
<keyword evidence="4" id="KW-1185">Reference proteome</keyword>
<dbReference type="Gramene" id="Jr14_05830_p1">
    <property type="protein sequence ID" value="cds.Jr14_05830_p1"/>
    <property type="gene ID" value="Jr14_05830"/>
</dbReference>
<dbReference type="InterPro" id="IPR010376">
    <property type="entry name" value="GBBH-like_N"/>
</dbReference>
<sequence length="136" mass="15290">MLAIERAIRRIHTAVDAPRLTRFALHAPKCVEVGFADGSVFNLAAEFLRVNSPAVDGKIRSVGGEKVISGRRHVGIMSAEPVGNYGVRIVFDDLHKTGIYPWDYFYHLGSNKFTLMKSYIKILKKHGLSRDPPRRK</sequence>
<feature type="domain" description="Gamma-butyrobetaine hydroxylase-like N-terminal" evidence="3">
    <location>
        <begin position="29"/>
        <end position="106"/>
    </location>
</feature>
<dbReference type="PANTHER" id="PTHR35303">
    <property type="entry name" value="OS02G0197800 PROTEIN"/>
    <property type="match status" value="1"/>
</dbReference>
<dbReference type="AlphaFoldDB" id="A0A2I4H1X3"/>
<organism evidence="4 5">
    <name type="scientific">Juglans regia</name>
    <name type="common">English walnut</name>
    <dbReference type="NCBI Taxonomy" id="51240"/>
    <lineage>
        <taxon>Eukaryota</taxon>
        <taxon>Viridiplantae</taxon>
        <taxon>Streptophyta</taxon>
        <taxon>Embryophyta</taxon>
        <taxon>Tracheophyta</taxon>
        <taxon>Spermatophyta</taxon>
        <taxon>Magnoliopsida</taxon>
        <taxon>eudicotyledons</taxon>
        <taxon>Gunneridae</taxon>
        <taxon>Pentapetalae</taxon>
        <taxon>rosids</taxon>
        <taxon>fabids</taxon>
        <taxon>Fagales</taxon>
        <taxon>Juglandaceae</taxon>
        <taxon>Juglans</taxon>
    </lineage>
</organism>
<dbReference type="RefSeq" id="XP_018850142.1">
    <property type="nucleotide sequence ID" value="XM_018994597.2"/>
</dbReference>
<evidence type="ECO:0000256" key="1">
    <source>
        <dbReference type="ARBA" id="ARBA00022723"/>
    </source>
</evidence>
<evidence type="ECO:0000313" key="6">
    <source>
        <dbReference type="RefSeq" id="XP_018850145.1"/>
    </source>
</evidence>
<dbReference type="PANTHER" id="PTHR35303:SF5">
    <property type="entry name" value="OS02G0197800 PROTEIN"/>
    <property type="match status" value="1"/>
</dbReference>
<dbReference type="GO" id="GO:0046872">
    <property type="term" value="F:metal ion binding"/>
    <property type="evidence" value="ECO:0007669"/>
    <property type="project" value="UniProtKB-KW"/>
</dbReference>
<protein>
    <submittedName>
        <fullName evidence="5 6">Uncharacterized protein LOC109012788 isoform X1</fullName>
    </submittedName>
</protein>
<dbReference type="STRING" id="51240.A0A2I4H1X3"/>
<proteinExistence type="predicted"/>
<dbReference type="KEGG" id="jre:109012788"/>
<evidence type="ECO:0000256" key="2">
    <source>
        <dbReference type="ARBA" id="ARBA00023004"/>
    </source>
</evidence>